<reference evidence="8 9" key="1">
    <citation type="journal article" date="2009" name="PLoS ONE">
        <title>The complete genome of Teredinibacter turnerae T7901: an intracellular endosymbiont of marine wood-boring bivalves (shipworms).</title>
        <authorList>
            <person name="Yang J.C."/>
            <person name="Madupu R."/>
            <person name="Durkin A.S."/>
            <person name="Ekborg N.A."/>
            <person name="Pedamallu C.S."/>
            <person name="Hostetler J.B."/>
            <person name="Radune D."/>
            <person name="Toms B.S."/>
            <person name="Henrissat B."/>
            <person name="Coutinho P.M."/>
            <person name="Schwarz S."/>
            <person name="Field L."/>
            <person name="Trindade-Silva A.E."/>
            <person name="Soares C.A.G."/>
            <person name="Elshahawi S."/>
            <person name="Hanora A."/>
            <person name="Schmidt E.W."/>
            <person name="Haygood M.G."/>
            <person name="Posfai J."/>
            <person name="Benner J."/>
            <person name="Madinger C."/>
            <person name="Nove J."/>
            <person name="Anton B."/>
            <person name="Chaudhary K."/>
            <person name="Foster J."/>
            <person name="Holman A."/>
            <person name="Kumar S."/>
            <person name="Lessard P.A."/>
            <person name="Luyten Y.A."/>
            <person name="Slatko B."/>
            <person name="Wood N."/>
            <person name="Wu B."/>
            <person name="Teplitski M."/>
            <person name="Mougous J.D."/>
            <person name="Ward N."/>
            <person name="Eisen J.A."/>
            <person name="Badger J.H."/>
            <person name="Distel D.L."/>
        </authorList>
    </citation>
    <scope>NUCLEOTIDE SEQUENCE [LARGE SCALE GENOMIC DNA]</scope>
    <source>
        <strain evidence="9">ATCC 39867 / T7901</strain>
    </source>
</reference>
<proteinExistence type="predicted"/>
<evidence type="ECO:0000256" key="7">
    <source>
        <dbReference type="PIRSR" id="PIRSR000027-2"/>
    </source>
</evidence>
<dbReference type="Proteomes" id="UP000009080">
    <property type="component" value="Chromosome"/>
</dbReference>
<accession>C5BLC3</accession>
<organism evidence="8 9">
    <name type="scientific">Teredinibacter turnerae (strain ATCC 39867 / T7901)</name>
    <dbReference type="NCBI Taxonomy" id="377629"/>
    <lineage>
        <taxon>Bacteria</taxon>
        <taxon>Pseudomonadati</taxon>
        <taxon>Pseudomonadota</taxon>
        <taxon>Gammaproteobacteria</taxon>
        <taxon>Cellvibrionales</taxon>
        <taxon>Cellvibrionaceae</taxon>
        <taxon>Teredinibacter</taxon>
    </lineage>
</organism>
<evidence type="ECO:0000256" key="1">
    <source>
        <dbReference type="ARBA" id="ARBA00022448"/>
    </source>
</evidence>
<dbReference type="GO" id="GO:0042597">
    <property type="term" value="C:periplasmic space"/>
    <property type="evidence" value="ECO:0007669"/>
    <property type="project" value="InterPro"/>
</dbReference>
<dbReference type="Gene3D" id="1.20.120.10">
    <property type="entry name" value="Cytochrome c/b562"/>
    <property type="match status" value="1"/>
</dbReference>
<dbReference type="EMBL" id="CP001614">
    <property type="protein sequence ID" value="ACR13229.1"/>
    <property type="molecule type" value="Genomic_DNA"/>
</dbReference>
<dbReference type="PIRSF" id="PIRSF000027">
    <property type="entry name" value="Cytc_c_prime"/>
    <property type="match status" value="1"/>
</dbReference>
<evidence type="ECO:0000256" key="6">
    <source>
        <dbReference type="PIRSR" id="PIRSR000027-1"/>
    </source>
</evidence>
<dbReference type="InterPro" id="IPR012127">
    <property type="entry name" value="Cyt_c_prime"/>
</dbReference>
<dbReference type="GO" id="GO:0020037">
    <property type="term" value="F:heme binding"/>
    <property type="evidence" value="ECO:0007669"/>
    <property type="project" value="InterPro"/>
</dbReference>
<dbReference type="GO" id="GO:0022900">
    <property type="term" value="P:electron transport chain"/>
    <property type="evidence" value="ECO:0007669"/>
    <property type="project" value="InterPro"/>
</dbReference>
<comment type="PTM">
    <text evidence="7">Binds 1 heme group per subunit.</text>
</comment>
<name>C5BLC3_TERTT</name>
<dbReference type="Pfam" id="PF01322">
    <property type="entry name" value="Cytochrom_C_2"/>
    <property type="match status" value="1"/>
</dbReference>
<keyword evidence="1" id="KW-0813">Transport</keyword>
<feature type="binding site" description="covalent" evidence="7">
    <location>
        <position position="151"/>
    </location>
    <ligand>
        <name>heme c</name>
        <dbReference type="ChEBI" id="CHEBI:61717"/>
    </ligand>
</feature>
<dbReference type="HOGENOM" id="CLU_106713_2_1_6"/>
<dbReference type="GO" id="GO:0009055">
    <property type="term" value="F:electron transfer activity"/>
    <property type="evidence" value="ECO:0007669"/>
    <property type="project" value="InterPro"/>
</dbReference>
<dbReference type="OrthoDB" id="5520910at2"/>
<dbReference type="InterPro" id="IPR010980">
    <property type="entry name" value="Cyt_c/b562"/>
</dbReference>
<keyword evidence="2 7" id="KW-0349">Heme</keyword>
<keyword evidence="3 6" id="KW-0479">Metal-binding</keyword>
<protein>
    <submittedName>
        <fullName evidence="8">Cytochrome c, class II</fullName>
    </submittedName>
</protein>
<keyword evidence="9" id="KW-1185">Reference proteome</keyword>
<evidence type="ECO:0000313" key="8">
    <source>
        <dbReference type="EMBL" id="ACR13229.1"/>
    </source>
</evidence>
<evidence type="ECO:0000256" key="5">
    <source>
        <dbReference type="ARBA" id="ARBA00023004"/>
    </source>
</evidence>
<evidence type="ECO:0000256" key="3">
    <source>
        <dbReference type="ARBA" id="ARBA00022723"/>
    </source>
</evidence>
<dbReference type="eggNOG" id="COG3909">
    <property type="taxonomic scope" value="Bacteria"/>
</dbReference>
<dbReference type="PROSITE" id="PS51009">
    <property type="entry name" value="CYTCII"/>
    <property type="match status" value="1"/>
</dbReference>
<feature type="binding site" description="covalent" evidence="7">
    <location>
        <position position="154"/>
    </location>
    <ligand>
        <name>heme c</name>
        <dbReference type="ChEBI" id="CHEBI:61717"/>
    </ligand>
</feature>
<dbReference type="KEGG" id="ttu:TERTU_0137"/>
<evidence type="ECO:0000256" key="2">
    <source>
        <dbReference type="ARBA" id="ARBA00022617"/>
    </source>
</evidence>
<dbReference type="InterPro" id="IPR002321">
    <property type="entry name" value="Cyt_c_II"/>
</dbReference>
<feature type="binding site" description="axial binding residue" evidence="6">
    <location>
        <position position="155"/>
    </location>
    <ligand>
        <name>heme c</name>
        <dbReference type="ChEBI" id="CHEBI:61717"/>
    </ligand>
    <ligandPart>
        <name>Fe</name>
        <dbReference type="ChEBI" id="CHEBI:18248"/>
    </ligandPart>
</feature>
<evidence type="ECO:0000313" key="9">
    <source>
        <dbReference type="Proteomes" id="UP000009080"/>
    </source>
</evidence>
<gene>
    <name evidence="8" type="ordered locus">TERTU_0137</name>
</gene>
<sequence>MSQSVLFAFKPGFRKTLQLGMSVAVLFVCQHSVAADSDIIKTRQEGFKAMGGAMKTLHKALKRDELGTAAVVDAATKLTELAPKIHDWFPAGTDMDSAPDTDALPYIWKKPEKFKEYADALVPATAKLMNVANQADAAVFKSALGGVKDQCSGCHKSFRAD</sequence>
<dbReference type="SUPFAM" id="SSF47175">
    <property type="entry name" value="Cytochromes"/>
    <property type="match status" value="1"/>
</dbReference>
<dbReference type="AlphaFoldDB" id="C5BLC3"/>
<keyword evidence="4" id="KW-0249">Electron transport</keyword>
<dbReference type="GO" id="GO:0005506">
    <property type="term" value="F:iron ion binding"/>
    <property type="evidence" value="ECO:0007669"/>
    <property type="project" value="InterPro"/>
</dbReference>
<dbReference type="STRING" id="377629.TERTU_0137"/>
<keyword evidence="5 6" id="KW-0408">Iron</keyword>
<dbReference type="RefSeq" id="WP_015819342.1">
    <property type="nucleotide sequence ID" value="NC_012997.1"/>
</dbReference>
<evidence type="ECO:0000256" key="4">
    <source>
        <dbReference type="ARBA" id="ARBA00022982"/>
    </source>
</evidence>